<dbReference type="EMBL" id="BK014964">
    <property type="protein sequence ID" value="DAD84668.1"/>
    <property type="molecule type" value="Genomic_DNA"/>
</dbReference>
<reference evidence="2" key="1">
    <citation type="journal article" date="2021" name="Proc. Natl. Acad. Sci. U.S.A.">
        <title>A Catalog of Tens of Thousands of Viruses from Human Metagenomes Reveals Hidden Associations with Chronic Diseases.</title>
        <authorList>
            <person name="Tisza M.J."/>
            <person name="Buck C.B."/>
        </authorList>
    </citation>
    <scope>NUCLEOTIDE SEQUENCE</scope>
    <source>
        <strain evidence="2">CtOAa14</strain>
    </source>
</reference>
<dbReference type="Pfam" id="PF18723">
    <property type="entry name" value="HMUDK_hel"/>
    <property type="match status" value="1"/>
</dbReference>
<feature type="domain" description="5-hmdU DNA kinase helical" evidence="1">
    <location>
        <begin position="180"/>
        <end position="374"/>
    </location>
</feature>
<evidence type="ECO:0000259" key="1">
    <source>
        <dbReference type="Pfam" id="PF18723"/>
    </source>
</evidence>
<accession>A0A8S5MR20</accession>
<organism evidence="2">
    <name type="scientific">Myoviridae sp. ctOAa14</name>
    <dbReference type="NCBI Taxonomy" id="2826646"/>
    <lineage>
        <taxon>Viruses</taxon>
        <taxon>Duplodnaviria</taxon>
        <taxon>Heunggongvirae</taxon>
        <taxon>Uroviricota</taxon>
        <taxon>Caudoviricetes</taxon>
    </lineage>
</organism>
<dbReference type="InterPro" id="IPR040684">
    <property type="entry name" value="HMUDK_hel"/>
</dbReference>
<protein>
    <submittedName>
        <fullName evidence="2">Pplase1 alpha-glutamyl/putrescinyl thymine pyrophosphorylase clade 1</fullName>
    </submittedName>
</protein>
<name>A0A8S5MR20_9CAUD</name>
<proteinExistence type="predicted"/>
<evidence type="ECO:0000313" key="2">
    <source>
        <dbReference type="EMBL" id="DAD84668.1"/>
    </source>
</evidence>
<sequence length="417" mass="47281">MPTDPLYSYLNRLNALVQALVAPANTFQNYAESTPLRALKSPSVNRSDSAFRFSVDLKMFEVFVEFSIKRQIRYLQRRKQRIPIATLQALDAYAADVRLPLNTEQVAHALSTKKFTNCYRFLDRTSQCVISFAYRWALPHAKHPEALTAVLNTTAAPCTNAPLHNCPYIRGPLNQAVALYIFKVFNSIETWERIPKEYKTALFAVTGPDILKVASQIYQWATVQDGLFNSAYMLAHPGSQGFSGWTELYFTRLHSMVESGDLLKIRLSPHDLKRNFHIFSRYRGFGDFLSYQFSLDYSYFSPVSVDYDSFIVPGPGCVKGMRYVFPGIKPCQMPIVLRAMAQLGLQSLGFPLLNGLRLRGNDIQNLFCEFSKLLNLTGKRNFVPHKYEIGTNDRLAHRTGDTPIDLLPSPIIPPALL</sequence>